<gene>
    <name evidence="1" type="ORF">WKI47_06180</name>
</gene>
<evidence type="ECO:0000313" key="2">
    <source>
        <dbReference type="Proteomes" id="UP001380953"/>
    </source>
</evidence>
<keyword evidence="1" id="KW-0378">Hydrolase</keyword>
<accession>A0ACC6P995</accession>
<proteinExistence type="predicted"/>
<evidence type="ECO:0000313" key="1">
    <source>
        <dbReference type="EMBL" id="MEJ8303503.1"/>
    </source>
</evidence>
<comment type="caution">
    <text evidence="1">The sequence shown here is derived from an EMBL/GenBank/DDBJ whole genome shotgun (WGS) entry which is preliminary data.</text>
</comment>
<dbReference type="Proteomes" id="UP001380953">
    <property type="component" value="Unassembled WGS sequence"/>
</dbReference>
<keyword evidence="1" id="KW-0645">Protease</keyword>
<dbReference type="EMBL" id="JBBKAR010000018">
    <property type="protein sequence ID" value="MEJ8303503.1"/>
    <property type="molecule type" value="Genomic_DNA"/>
</dbReference>
<organism evidence="1 2">
    <name type="scientific">Saccharibacillus sacchari</name>
    <dbReference type="NCBI Taxonomy" id="456493"/>
    <lineage>
        <taxon>Bacteria</taxon>
        <taxon>Bacillati</taxon>
        <taxon>Bacillota</taxon>
        <taxon>Bacilli</taxon>
        <taxon>Bacillales</taxon>
        <taxon>Paenibacillaceae</taxon>
        <taxon>Saccharibacillus</taxon>
    </lineage>
</organism>
<protein>
    <submittedName>
        <fullName evidence="1">Site-2 protease family protein</fullName>
    </submittedName>
</protein>
<reference evidence="1" key="1">
    <citation type="submission" date="2024-03" db="EMBL/GenBank/DDBJ databases">
        <title>Whole genome sequecning of epiphytes from Marcgravia umbellata leaves.</title>
        <authorList>
            <person name="Kumar G."/>
            <person name="Savka M.A."/>
        </authorList>
    </citation>
    <scope>NUCLEOTIDE SEQUENCE</scope>
    <source>
        <strain evidence="1">RIT_BL5</strain>
    </source>
</reference>
<name>A0ACC6P995_9BACL</name>
<keyword evidence="2" id="KW-1185">Reference proteome</keyword>
<sequence length="303" mass="34719">MKINENFVVETMGDNRYFFSNRENGKGYYITGRLELDEAMLLKKQPPSLVKIGYLVPADHQVRDRNRINDILNFKQETNAGKLLGWMVAGIILSFFSIIFLSLNHKEIFATELNTMSGIQGAILFFIGILFVHEVFHIIAARMQQIEVIKVGFRLKYYFFPIAYVRILATGHNLKRANVALAGNLADVLLANAYMLLFLNFQEPIYAIAFSLQLTMLFFNYNLLLPTDFTIFLLSLIKKPDFRANAIAYTKFKLKVSKKIKESLLQAGRGVRFAYLAYGLVFYGFLATLMVTFAINIYHILRG</sequence>